<protein>
    <submittedName>
        <fullName evidence="1">Uncharacterized protein</fullName>
    </submittedName>
</protein>
<reference evidence="1" key="2">
    <citation type="submission" date="2025-09" db="UniProtKB">
        <authorList>
            <consortium name="EnsemblPlants"/>
        </authorList>
    </citation>
    <scope>IDENTIFICATION</scope>
</reference>
<reference evidence="1" key="1">
    <citation type="submission" date="2021-05" db="EMBL/GenBank/DDBJ databases">
        <authorList>
            <person name="Scholz U."/>
            <person name="Mascher M."/>
            <person name="Fiebig A."/>
        </authorList>
    </citation>
    <scope>NUCLEOTIDE SEQUENCE [LARGE SCALE GENOMIC DNA]</scope>
</reference>
<dbReference type="EnsemblPlants" id="AVESA.00010b.r2.4AG0615410.1">
    <property type="protein sequence ID" value="AVESA.00010b.r2.4AG0615410.1.CDS"/>
    <property type="gene ID" value="AVESA.00010b.r2.4AG0615410"/>
</dbReference>
<proteinExistence type="predicted"/>
<dbReference type="Proteomes" id="UP001732700">
    <property type="component" value="Chromosome 4A"/>
</dbReference>
<evidence type="ECO:0000313" key="2">
    <source>
        <dbReference type="Proteomes" id="UP001732700"/>
    </source>
</evidence>
<sequence length="384" mass="42078">MSTKKTPTAITGYADGSWTSAPDSFPIPRRRPTHISLVTSKLHLSAVAYKFIADTLFFLFHPRSRACSSSHLARCIAQALLLPIRRSVSVMSTNATTNPRFTATFDVGSSDKYGSFIAGIRSRVANPKHFSHNRPVLPPVEEPKNTPRRWFHVVLRTPTSTLTLATRADNLYLEGFRSRDGTWWELTRGIIPGATYAGFGGTYRDLLGDTDKLAGVALGPQQMTEAVNALAARTAGDLHSGARQQQAKEAVVALLLMVNEAVRFQTVSAFVAGLMHPKSAKKRGTISDEMKAQVNGWQDLSEALLKTDRYEESKPDGKGKGREKSEDKKSTMSVRPEAFKGFDKMGVKTADKAAETLGILLFVQVKGGMAEDKALQLFRASVNY</sequence>
<organism evidence="1 2">
    <name type="scientific">Avena sativa</name>
    <name type="common">Oat</name>
    <dbReference type="NCBI Taxonomy" id="4498"/>
    <lineage>
        <taxon>Eukaryota</taxon>
        <taxon>Viridiplantae</taxon>
        <taxon>Streptophyta</taxon>
        <taxon>Embryophyta</taxon>
        <taxon>Tracheophyta</taxon>
        <taxon>Spermatophyta</taxon>
        <taxon>Magnoliopsida</taxon>
        <taxon>Liliopsida</taxon>
        <taxon>Poales</taxon>
        <taxon>Poaceae</taxon>
        <taxon>BOP clade</taxon>
        <taxon>Pooideae</taxon>
        <taxon>Poodae</taxon>
        <taxon>Poeae</taxon>
        <taxon>Poeae Chloroplast Group 1 (Aveneae type)</taxon>
        <taxon>Aveninae</taxon>
        <taxon>Avena</taxon>
    </lineage>
</organism>
<evidence type="ECO:0000313" key="1">
    <source>
        <dbReference type="EnsemblPlants" id="AVESA.00010b.r2.4AG0615410.1.CDS"/>
    </source>
</evidence>
<accession>A0ACD5WCV7</accession>
<name>A0ACD5WCV7_AVESA</name>
<keyword evidence="2" id="KW-1185">Reference proteome</keyword>